<dbReference type="InterPro" id="IPR023346">
    <property type="entry name" value="Lysozyme-like_dom_sf"/>
</dbReference>
<keyword evidence="15" id="KW-1133">Transmembrane helix</keyword>
<dbReference type="SUPFAM" id="SSF53955">
    <property type="entry name" value="Lysozyme-like"/>
    <property type="match status" value="1"/>
</dbReference>
<comment type="caution">
    <text evidence="18">The sequence shown here is derived from an EMBL/GenBank/DDBJ whole genome shotgun (WGS) entry which is preliminary data.</text>
</comment>
<dbReference type="Pfam" id="PF00912">
    <property type="entry name" value="Transgly"/>
    <property type="match status" value="1"/>
</dbReference>
<accession>A0A2M8PHX5</accession>
<evidence type="ECO:0000256" key="15">
    <source>
        <dbReference type="SAM" id="Phobius"/>
    </source>
</evidence>
<reference evidence="18 19" key="1">
    <citation type="submission" date="2017-11" db="EMBL/GenBank/DDBJ databases">
        <title>Evolution of Phototrophy in the Chloroflexi Phylum Driven by Horizontal Gene Transfer.</title>
        <authorList>
            <person name="Ward L.M."/>
            <person name="Hemp J."/>
            <person name="Shih P.M."/>
            <person name="Mcglynn S.E."/>
            <person name="Fischer W."/>
        </authorList>
    </citation>
    <scope>NUCLEOTIDE SEQUENCE [LARGE SCALE GENOMIC DNA]</scope>
    <source>
        <strain evidence="18">JP3_13</strain>
    </source>
</reference>
<evidence type="ECO:0000256" key="1">
    <source>
        <dbReference type="ARBA" id="ARBA00004236"/>
    </source>
</evidence>
<keyword evidence="10 15" id="KW-0472">Membrane</keyword>
<dbReference type="Pfam" id="PF00905">
    <property type="entry name" value="Transpeptidase"/>
    <property type="match status" value="1"/>
</dbReference>
<keyword evidence="9" id="KW-0573">Peptidoglycan synthesis</keyword>
<evidence type="ECO:0000256" key="10">
    <source>
        <dbReference type="ARBA" id="ARBA00023136"/>
    </source>
</evidence>
<feature type="transmembrane region" description="Helical" evidence="15">
    <location>
        <begin position="34"/>
        <end position="67"/>
    </location>
</feature>
<dbReference type="AlphaFoldDB" id="A0A2M8PHX5"/>
<keyword evidence="2" id="KW-1003">Cell membrane</keyword>
<keyword evidence="15" id="KW-0812">Transmembrane</keyword>
<evidence type="ECO:0000256" key="14">
    <source>
        <dbReference type="ARBA" id="ARBA00049902"/>
    </source>
</evidence>
<evidence type="ECO:0000256" key="8">
    <source>
        <dbReference type="ARBA" id="ARBA00022960"/>
    </source>
</evidence>
<dbReference type="SUPFAM" id="SSF56601">
    <property type="entry name" value="beta-lactamase/transpeptidase-like"/>
    <property type="match status" value="1"/>
</dbReference>
<evidence type="ECO:0000313" key="19">
    <source>
        <dbReference type="Proteomes" id="UP000229681"/>
    </source>
</evidence>
<dbReference type="Pfam" id="PF17957">
    <property type="entry name" value="Big_7"/>
    <property type="match status" value="1"/>
</dbReference>
<dbReference type="InterPro" id="IPR036950">
    <property type="entry name" value="PBP_transglycosylase"/>
</dbReference>
<dbReference type="GO" id="GO:0008658">
    <property type="term" value="F:penicillin binding"/>
    <property type="evidence" value="ECO:0007669"/>
    <property type="project" value="InterPro"/>
</dbReference>
<evidence type="ECO:0000259" key="16">
    <source>
        <dbReference type="Pfam" id="PF00905"/>
    </source>
</evidence>
<comment type="catalytic activity">
    <reaction evidence="14">
        <text>[GlcNAc-(1-&gt;4)-Mur2Ac(oyl-L-Ala-gamma-D-Glu-L-Lys-D-Ala-D-Ala)](n)-di-trans,octa-cis-undecaprenyl diphosphate + beta-D-GlcNAc-(1-&gt;4)-Mur2Ac(oyl-L-Ala-gamma-D-Glu-L-Lys-D-Ala-D-Ala)-di-trans,octa-cis-undecaprenyl diphosphate = [GlcNAc-(1-&gt;4)-Mur2Ac(oyl-L-Ala-gamma-D-Glu-L-Lys-D-Ala-D-Ala)](n+1)-di-trans,octa-cis-undecaprenyl diphosphate + di-trans,octa-cis-undecaprenyl diphosphate + H(+)</text>
        <dbReference type="Rhea" id="RHEA:23708"/>
        <dbReference type="Rhea" id="RHEA-COMP:9602"/>
        <dbReference type="Rhea" id="RHEA-COMP:9603"/>
        <dbReference type="ChEBI" id="CHEBI:15378"/>
        <dbReference type="ChEBI" id="CHEBI:58405"/>
        <dbReference type="ChEBI" id="CHEBI:60033"/>
        <dbReference type="ChEBI" id="CHEBI:78435"/>
        <dbReference type="EC" id="2.4.99.28"/>
    </reaction>
</comment>
<dbReference type="EMBL" id="PGTM01000012">
    <property type="protein sequence ID" value="PJF37160.1"/>
    <property type="molecule type" value="Genomic_DNA"/>
</dbReference>
<keyword evidence="3" id="KW-0121">Carboxypeptidase</keyword>
<evidence type="ECO:0000256" key="7">
    <source>
        <dbReference type="ARBA" id="ARBA00022801"/>
    </source>
</evidence>
<dbReference type="GO" id="GO:0009002">
    <property type="term" value="F:serine-type D-Ala-D-Ala carboxypeptidase activity"/>
    <property type="evidence" value="ECO:0007669"/>
    <property type="project" value="UniProtKB-EC"/>
</dbReference>
<dbReference type="GO" id="GO:0006508">
    <property type="term" value="P:proteolysis"/>
    <property type="evidence" value="ECO:0007669"/>
    <property type="project" value="UniProtKB-KW"/>
</dbReference>
<name>A0A2M8PHX5_9CHLR</name>
<evidence type="ECO:0000256" key="2">
    <source>
        <dbReference type="ARBA" id="ARBA00022475"/>
    </source>
</evidence>
<dbReference type="PANTHER" id="PTHR32282:SF11">
    <property type="entry name" value="PENICILLIN-BINDING PROTEIN 1B"/>
    <property type="match status" value="1"/>
</dbReference>
<keyword evidence="12" id="KW-0961">Cell wall biogenesis/degradation</keyword>
<dbReference type="Gene3D" id="1.10.3810.10">
    <property type="entry name" value="Biosynthetic peptidoglycan transglycosylase-like"/>
    <property type="match status" value="1"/>
</dbReference>
<dbReference type="GO" id="GO:0071555">
    <property type="term" value="P:cell wall organization"/>
    <property type="evidence" value="ECO:0007669"/>
    <property type="project" value="UniProtKB-KW"/>
</dbReference>
<evidence type="ECO:0000256" key="4">
    <source>
        <dbReference type="ARBA" id="ARBA00022670"/>
    </source>
</evidence>
<feature type="domain" description="Glycosyl transferase family 51" evidence="17">
    <location>
        <begin position="104"/>
        <end position="273"/>
    </location>
</feature>
<evidence type="ECO:0000313" key="18">
    <source>
        <dbReference type="EMBL" id="PJF37160.1"/>
    </source>
</evidence>
<evidence type="ECO:0000256" key="3">
    <source>
        <dbReference type="ARBA" id="ARBA00022645"/>
    </source>
</evidence>
<evidence type="ECO:0000259" key="17">
    <source>
        <dbReference type="Pfam" id="PF00912"/>
    </source>
</evidence>
<evidence type="ECO:0000256" key="13">
    <source>
        <dbReference type="ARBA" id="ARBA00034000"/>
    </source>
</evidence>
<organism evidence="18 19">
    <name type="scientific">Candidatus Thermofonsia Clade 1 bacterium</name>
    <dbReference type="NCBI Taxonomy" id="2364210"/>
    <lineage>
        <taxon>Bacteria</taxon>
        <taxon>Bacillati</taxon>
        <taxon>Chloroflexota</taxon>
        <taxon>Candidatus Thermofontia</taxon>
        <taxon>Candidatus Thermofonsia Clade 1</taxon>
    </lineage>
</organism>
<dbReference type="Gene3D" id="3.40.710.10">
    <property type="entry name" value="DD-peptidase/beta-lactamase superfamily"/>
    <property type="match status" value="1"/>
</dbReference>
<dbReference type="PANTHER" id="PTHR32282">
    <property type="entry name" value="BINDING PROTEIN TRANSPEPTIDASE, PUTATIVE-RELATED"/>
    <property type="match status" value="1"/>
</dbReference>
<evidence type="ECO:0000256" key="11">
    <source>
        <dbReference type="ARBA" id="ARBA00023268"/>
    </source>
</evidence>
<dbReference type="InterPro" id="IPR012338">
    <property type="entry name" value="Beta-lactam/transpept-like"/>
</dbReference>
<keyword evidence="4" id="KW-0645">Protease</keyword>
<dbReference type="GO" id="GO:0008360">
    <property type="term" value="P:regulation of cell shape"/>
    <property type="evidence" value="ECO:0007669"/>
    <property type="project" value="UniProtKB-KW"/>
</dbReference>
<sequence>MQPEASMARLGQAYTVHKRRARRKQSQQAQARGLIGTFALLIGIALSAVLLTAISGVAAFIGLYNFYARDLPPPSEIVKVREQFETTLIYDRSGKTVLYQVLDPSGDRQYVPISQIAPELIQATIAIEDRSFYTNPGFDVRGILRALWLTMQGDVVQGGSTITQQLVKNTLIAPEERAQLSQARKIKEIILAAEISRLYSKDQILEWYLNTNFYGNLAYGVGAAARVYFGKAARDLTLGEAAMLAAIPQNPQLNPLDAPLAARQRQIVVLESMVAAGFITPQQAEQAAAQPIITQPLTERFGIVAPHFAIFARAQAERLLDAQGLDGARLVLGGGLRIYTTLDLDLYFQAECAMRAHVERLRGGDPNAAPNSGEGKACLAAQYLPVPPNLRLNTPRNVTNAASVIIRPQTGEILAMVGSLDYYNSRIQGSFNVAAQGLRQPGSAFKPFVYVAAFASPEARFTPATMLLDVPTTFNQDGVPYTPRNDDGQFRGVVSVREALANSYNVPTVRALSAVTIGQVIRIARQLGLNTLNRPLDEYGLSLALGSAEVTLLDLTYAYTPFATLGVMAGTPVQNPRLGYRALDPVAILRIEDRSGRILWQLDERSTTFGRQSVLQDALAYLITHILSDERARLPAFGEGNALQLSRPAAAKTGTTNDVRDAWTVGYTPDLVMGVWVGNNDNTPLGEDLSGATAAAPIWHAVMEYAHRRDNLPPRGWQAPSTIVEATVCQRSGLLPTPDCPKVKEIFYAEGDFSTVPTQVDTYWRRYRINARNGLRATAETPPELIVERIYFEYPPEAQLWARQTGQPLPPTEYDSARTARLSLLAGNLSAPQSLERVRGTVEVRGRLPKERIVAYQLEYGQGISPERWFAIPLEEATRRGEDVRLALWDTRALDGLYTLRLSMVLDDQSLQTHTVQVTVDNQAPSLQWIAPLPNDAISASKGALQLMLSATDNVEIAYVEFFWNGTPIARIERAPYMTEWRITKLGAQLFHAVVHDAAGNTHRSETIEVLIVE</sequence>
<dbReference type="InterPro" id="IPR013783">
    <property type="entry name" value="Ig-like_fold"/>
</dbReference>
<gene>
    <name evidence="18" type="ORF">CUN49_01710</name>
</gene>
<dbReference type="GO" id="GO:0030288">
    <property type="term" value="C:outer membrane-bounded periplasmic space"/>
    <property type="evidence" value="ECO:0007669"/>
    <property type="project" value="TreeGrafter"/>
</dbReference>
<protein>
    <submittedName>
        <fullName evidence="18">Penicillin-binding protein</fullName>
    </submittedName>
</protein>
<keyword evidence="7" id="KW-0378">Hydrolase</keyword>
<evidence type="ECO:0000256" key="12">
    <source>
        <dbReference type="ARBA" id="ARBA00023316"/>
    </source>
</evidence>
<keyword evidence="6" id="KW-0808">Transferase</keyword>
<dbReference type="Proteomes" id="UP000229681">
    <property type="component" value="Unassembled WGS sequence"/>
</dbReference>
<dbReference type="GO" id="GO:0005886">
    <property type="term" value="C:plasma membrane"/>
    <property type="evidence" value="ECO:0007669"/>
    <property type="project" value="UniProtKB-SubCell"/>
</dbReference>
<keyword evidence="5" id="KW-0328">Glycosyltransferase</keyword>
<comment type="subcellular location">
    <subcellularLocation>
        <location evidence="1">Cell membrane</location>
    </subcellularLocation>
</comment>
<evidence type="ECO:0000256" key="5">
    <source>
        <dbReference type="ARBA" id="ARBA00022676"/>
    </source>
</evidence>
<dbReference type="Gene3D" id="2.60.40.10">
    <property type="entry name" value="Immunoglobulins"/>
    <property type="match status" value="1"/>
</dbReference>
<evidence type="ECO:0000256" key="6">
    <source>
        <dbReference type="ARBA" id="ARBA00022679"/>
    </source>
</evidence>
<dbReference type="GO" id="GO:0009252">
    <property type="term" value="P:peptidoglycan biosynthetic process"/>
    <property type="evidence" value="ECO:0007669"/>
    <property type="project" value="UniProtKB-KW"/>
</dbReference>
<dbReference type="InterPro" id="IPR001460">
    <property type="entry name" value="PCN-bd_Tpept"/>
</dbReference>
<dbReference type="GO" id="GO:0008955">
    <property type="term" value="F:peptidoglycan glycosyltransferase activity"/>
    <property type="evidence" value="ECO:0007669"/>
    <property type="project" value="UniProtKB-EC"/>
</dbReference>
<feature type="domain" description="Penicillin-binding protein transpeptidase" evidence="16">
    <location>
        <begin position="403"/>
        <end position="704"/>
    </location>
</feature>
<keyword evidence="11" id="KW-0511">Multifunctional enzyme</keyword>
<keyword evidence="8" id="KW-0133">Cell shape</keyword>
<dbReference type="InterPro" id="IPR050396">
    <property type="entry name" value="Glycosyltr_51/Transpeptidase"/>
</dbReference>
<evidence type="ECO:0000256" key="9">
    <source>
        <dbReference type="ARBA" id="ARBA00022984"/>
    </source>
</evidence>
<proteinExistence type="predicted"/>
<dbReference type="InterPro" id="IPR001264">
    <property type="entry name" value="Glyco_trans_51"/>
</dbReference>
<comment type="catalytic activity">
    <reaction evidence="13">
        <text>Preferential cleavage: (Ac)2-L-Lys-D-Ala-|-D-Ala. Also transpeptidation of peptidyl-alanyl moieties that are N-acyl substituents of D-alanine.</text>
        <dbReference type="EC" id="3.4.16.4"/>
    </reaction>
</comment>